<keyword evidence="1" id="KW-1003">Cell membrane</keyword>
<dbReference type="PROSITE" id="PS50234">
    <property type="entry name" value="VWFA"/>
    <property type="match status" value="1"/>
</dbReference>
<dbReference type="OrthoDB" id="9781333at2"/>
<dbReference type="InterPro" id="IPR050768">
    <property type="entry name" value="UPF0353/GerABKA_families"/>
</dbReference>
<feature type="transmembrane region" description="Helical" evidence="5">
    <location>
        <begin position="60"/>
        <end position="78"/>
    </location>
</feature>
<dbReference type="InterPro" id="IPR002035">
    <property type="entry name" value="VWF_A"/>
</dbReference>
<evidence type="ECO:0000256" key="4">
    <source>
        <dbReference type="ARBA" id="ARBA00023136"/>
    </source>
</evidence>
<sequence>MNIRDIEVGAIGNLVLLGLVVLVCVAGLLGLWAKRRAIARFATPDVRGRLLGRSSLWRDWSFVLLSALTMALLVLCLVDIRWGQVSRSVPQKGIELMFVLDVSRSMLAEDVTPNRLQRAKQMIRDVVDEMAGDRVGLVLFAGEVKQQIPMTSHYDDFKERLDEVGVEDIVRGGSRLGDAIRVAATGYLTKTNEHKAMVLLTDGDDMESAPIEAAKAANAENGVTIFTIGLGDLQQGARIPVRTRAGRDSYMQYDGEQVWSKLNQEVLSKVATATGGAYIPAGVKQVDMASVYHGYISAIEQQEFETAKVSAYEARFAWFLVPAIALMVLQLATTKMP</sequence>
<protein>
    <submittedName>
        <fullName evidence="7">von Willebrand factor type A domain protein</fullName>
    </submittedName>
</protein>
<dbReference type="Pfam" id="PF13519">
    <property type="entry name" value="VWA_2"/>
    <property type="match status" value="1"/>
</dbReference>
<dbReference type="RefSeq" id="WP_145169918.1">
    <property type="nucleotide sequence ID" value="NZ_CP036525.1"/>
</dbReference>
<evidence type="ECO:0000313" key="7">
    <source>
        <dbReference type="EMBL" id="QDT04338.1"/>
    </source>
</evidence>
<gene>
    <name evidence="7" type="ORF">K227x_27280</name>
</gene>
<keyword evidence="3 5" id="KW-1133">Transmembrane helix</keyword>
<dbReference type="KEGG" id="rlc:K227x_27280"/>
<evidence type="ECO:0000256" key="5">
    <source>
        <dbReference type="SAM" id="Phobius"/>
    </source>
</evidence>
<evidence type="ECO:0000259" key="6">
    <source>
        <dbReference type="PROSITE" id="PS50234"/>
    </source>
</evidence>
<evidence type="ECO:0000313" key="8">
    <source>
        <dbReference type="Proteomes" id="UP000318538"/>
    </source>
</evidence>
<dbReference type="SUPFAM" id="SSF53300">
    <property type="entry name" value="vWA-like"/>
    <property type="match status" value="1"/>
</dbReference>
<evidence type="ECO:0000256" key="3">
    <source>
        <dbReference type="ARBA" id="ARBA00022989"/>
    </source>
</evidence>
<name>A0A517NBD6_9BACT</name>
<dbReference type="Gene3D" id="3.40.50.410">
    <property type="entry name" value="von Willebrand factor, type A domain"/>
    <property type="match status" value="1"/>
</dbReference>
<evidence type="ECO:0000256" key="2">
    <source>
        <dbReference type="ARBA" id="ARBA00022692"/>
    </source>
</evidence>
<dbReference type="EMBL" id="CP036525">
    <property type="protein sequence ID" value="QDT04338.1"/>
    <property type="molecule type" value="Genomic_DNA"/>
</dbReference>
<dbReference type="PANTHER" id="PTHR22550:SF5">
    <property type="entry name" value="LEUCINE ZIPPER PROTEIN 4"/>
    <property type="match status" value="1"/>
</dbReference>
<evidence type="ECO:0000256" key="1">
    <source>
        <dbReference type="ARBA" id="ARBA00022475"/>
    </source>
</evidence>
<dbReference type="AlphaFoldDB" id="A0A517NBD6"/>
<organism evidence="7 8">
    <name type="scientific">Rubripirellula lacrimiformis</name>
    <dbReference type="NCBI Taxonomy" id="1930273"/>
    <lineage>
        <taxon>Bacteria</taxon>
        <taxon>Pseudomonadati</taxon>
        <taxon>Planctomycetota</taxon>
        <taxon>Planctomycetia</taxon>
        <taxon>Pirellulales</taxon>
        <taxon>Pirellulaceae</taxon>
        <taxon>Rubripirellula</taxon>
    </lineage>
</organism>
<keyword evidence="4 5" id="KW-0472">Membrane</keyword>
<accession>A0A517NBD6</accession>
<feature type="domain" description="VWFA" evidence="6">
    <location>
        <begin position="95"/>
        <end position="270"/>
    </location>
</feature>
<feature type="transmembrane region" description="Helical" evidence="5">
    <location>
        <begin position="12"/>
        <end position="33"/>
    </location>
</feature>
<dbReference type="SMART" id="SM00327">
    <property type="entry name" value="VWA"/>
    <property type="match status" value="1"/>
</dbReference>
<proteinExistence type="predicted"/>
<dbReference type="Proteomes" id="UP000318538">
    <property type="component" value="Chromosome"/>
</dbReference>
<reference evidence="7 8" key="1">
    <citation type="submission" date="2019-02" db="EMBL/GenBank/DDBJ databases">
        <title>Deep-cultivation of Planctomycetes and their phenomic and genomic characterization uncovers novel biology.</title>
        <authorList>
            <person name="Wiegand S."/>
            <person name="Jogler M."/>
            <person name="Boedeker C."/>
            <person name="Pinto D."/>
            <person name="Vollmers J."/>
            <person name="Rivas-Marin E."/>
            <person name="Kohn T."/>
            <person name="Peeters S.H."/>
            <person name="Heuer A."/>
            <person name="Rast P."/>
            <person name="Oberbeckmann S."/>
            <person name="Bunk B."/>
            <person name="Jeske O."/>
            <person name="Meyerdierks A."/>
            <person name="Storesund J.E."/>
            <person name="Kallscheuer N."/>
            <person name="Luecker S."/>
            <person name="Lage O.M."/>
            <person name="Pohl T."/>
            <person name="Merkel B.J."/>
            <person name="Hornburger P."/>
            <person name="Mueller R.-W."/>
            <person name="Bruemmer F."/>
            <person name="Labrenz M."/>
            <person name="Spormann A.M."/>
            <person name="Op den Camp H."/>
            <person name="Overmann J."/>
            <person name="Amann R."/>
            <person name="Jetten M.S.M."/>
            <person name="Mascher T."/>
            <person name="Medema M.H."/>
            <person name="Devos D.P."/>
            <person name="Kaster A.-K."/>
            <person name="Ovreas L."/>
            <person name="Rohde M."/>
            <person name="Galperin M.Y."/>
            <person name="Jogler C."/>
        </authorList>
    </citation>
    <scope>NUCLEOTIDE SEQUENCE [LARGE SCALE GENOMIC DNA]</scope>
    <source>
        <strain evidence="7 8">K22_7</strain>
    </source>
</reference>
<keyword evidence="2 5" id="KW-0812">Transmembrane</keyword>
<dbReference type="InterPro" id="IPR036465">
    <property type="entry name" value="vWFA_dom_sf"/>
</dbReference>
<keyword evidence="8" id="KW-1185">Reference proteome</keyword>
<dbReference type="PANTHER" id="PTHR22550">
    <property type="entry name" value="SPORE GERMINATION PROTEIN"/>
    <property type="match status" value="1"/>
</dbReference>